<dbReference type="Pfam" id="PF04773">
    <property type="entry name" value="FecR"/>
    <property type="match status" value="1"/>
</dbReference>
<dbReference type="InterPro" id="IPR032508">
    <property type="entry name" value="FecR_C"/>
</dbReference>
<sequence length="383" mass="43597">MDKEHARRLFNKYLQNECSPEEFELLETFLASYQLNDTWPELELGNESAFKQRSWLEIEARINKTPAKEVFLWRSYLRLIAAAIVIGLLSIVYLFRNDLFDRQDPLQHVIANQTSIKPGTDKAMLTLEDGSVLQLEKGASLTTNNANSNGERIVYNAAKTSASQVGYHYLTVPRGGQFQLVLSDGTKIWLNSDSKLKYPVAFFRGKTRAVDLVYGEAYFEVATSKKHLGSNFKVTTKEQTIDVLGTKFNIRAFNDDVKTVSSLVEGRISIEKNGVKKILKPNQQSVVFENENSIHVSEVDAAAEIAWVHGLFTFEEASLQDITKILSRWYNVDFKFEAPAKRKFLFTGVLERTKSVNELIKTIERTSEGEVKFEIKNKTIMIK</sequence>
<dbReference type="InterPro" id="IPR006860">
    <property type="entry name" value="FecR"/>
</dbReference>
<dbReference type="Pfam" id="PF16344">
    <property type="entry name" value="FecR_C"/>
    <property type="match status" value="1"/>
</dbReference>
<accession>A0A7U3Q4X8</accession>
<dbReference type="AlphaFoldDB" id="A0A7U3Q4X8"/>
<feature type="domain" description="FecR protein" evidence="2">
    <location>
        <begin position="171"/>
        <end position="268"/>
    </location>
</feature>
<dbReference type="PANTHER" id="PTHR30273:SF2">
    <property type="entry name" value="PROTEIN FECR"/>
    <property type="match status" value="1"/>
</dbReference>
<evidence type="ECO:0000259" key="2">
    <source>
        <dbReference type="Pfam" id="PF04773"/>
    </source>
</evidence>
<dbReference type="Gene3D" id="2.60.120.1440">
    <property type="match status" value="1"/>
</dbReference>
<evidence type="ECO:0000313" key="5">
    <source>
        <dbReference type="Proteomes" id="UP000594759"/>
    </source>
</evidence>
<dbReference type="Gene3D" id="3.55.50.30">
    <property type="match status" value="1"/>
</dbReference>
<dbReference type="KEGG" id="pex:IZT61_15880"/>
<dbReference type="PANTHER" id="PTHR30273">
    <property type="entry name" value="PERIPLASMIC SIGNAL SENSOR AND SIGMA FACTOR ACTIVATOR FECR-RELATED"/>
    <property type="match status" value="1"/>
</dbReference>
<reference evidence="4 5" key="1">
    <citation type="submission" date="2020-11" db="EMBL/GenBank/DDBJ databases">
        <title>Pedobacter endophytica, an endophytic bacteria isolated form Carex pumila.</title>
        <authorList>
            <person name="Peng Y."/>
            <person name="Jiang L."/>
            <person name="Lee J."/>
        </authorList>
    </citation>
    <scope>NUCLEOTIDE SEQUENCE [LARGE SCALE GENOMIC DNA]</scope>
    <source>
        <strain evidence="4 5">JBR3-12</strain>
    </source>
</reference>
<keyword evidence="1" id="KW-1133">Transmembrane helix</keyword>
<dbReference type="RefSeq" id="WP_196098029.1">
    <property type="nucleotide sequence ID" value="NZ_CP064939.1"/>
</dbReference>
<keyword evidence="1" id="KW-0812">Transmembrane</keyword>
<evidence type="ECO:0000313" key="4">
    <source>
        <dbReference type="EMBL" id="QPH38552.1"/>
    </source>
</evidence>
<dbReference type="GO" id="GO:0016989">
    <property type="term" value="F:sigma factor antagonist activity"/>
    <property type="evidence" value="ECO:0007669"/>
    <property type="project" value="TreeGrafter"/>
</dbReference>
<protein>
    <submittedName>
        <fullName evidence="4">FecR family protein</fullName>
    </submittedName>
</protein>
<name>A0A7U3Q4X8_9SPHI</name>
<dbReference type="PIRSF" id="PIRSF018266">
    <property type="entry name" value="FecR"/>
    <property type="match status" value="1"/>
</dbReference>
<organism evidence="4 5">
    <name type="scientific">Pedobacter endophyticus</name>
    <dbReference type="NCBI Taxonomy" id="2789740"/>
    <lineage>
        <taxon>Bacteria</taxon>
        <taxon>Pseudomonadati</taxon>
        <taxon>Bacteroidota</taxon>
        <taxon>Sphingobacteriia</taxon>
        <taxon>Sphingobacteriales</taxon>
        <taxon>Sphingobacteriaceae</taxon>
        <taxon>Pedobacter</taxon>
    </lineage>
</organism>
<proteinExistence type="predicted"/>
<evidence type="ECO:0000256" key="1">
    <source>
        <dbReference type="SAM" id="Phobius"/>
    </source>
</evidence>
<feature type="domain" description="Protein FecR C-terminal" evidence="3">
    <location>
        <begin position="312"/>
        <end position="382"/>
    </location>
</feature>
<evidence type="ECO:0000259" key="3">
    <source>
        <dbReference type="Pfam" id="PF16344"/>
    </source>
</evidence>
<dbReference type="InterPro" id="IPR012373">
    <property type="entry name" value="Ferrdict_sens_TM"/>
</dbReference>
<dbReference type="Proteomes" id="UP000594759">
    <property type="component" value="Chromosome"/>
</dbReference>
<keyword evidence="5" id="KW-1185">Reference proteome</keyword>
<keyword evidence="1" id="KW-0472">Membrane</keyword>
<gene>
    <name evidence="4" type="ORF">IZT61_15880</name>
</gene>
<feature type="transmembrane region" description="Helical" evidence="1">
    <location>
        <begin position="76"/>
        <end position="95"/>
    </location>
</feature>
<dbReference type="EMBL" id="CP064939">
    <property type="protein sequence ID" value="QPH38552.1"/>
    <property type="molecule type" value="Genomic_DNA"/>
</dbReference>